<reference evidence="5" key="1">
    <citation type="submission" date="2023-03" db="EMBL/GenBank/DDBJ databases">
        <title>Actinoallomurus iriomotensis NBRC 103684.</title>
        <authorList>
            <person name="Ichikawa N."/>
            <person name="Sato H."/>
            <person name="Tonouchi N."/>
        </authorList>
    </citation>
    <scope>NUCLEOTIDE SEQUENCE</scope>
    <source>
        <strain evidence="5">NBRC 103684</strain>
    </source>
</reference>
<gene>
    <name evidence="5" type="ORF">Airi02_093730</name>
</gene>
<evidence type="ECO:0000259" key="4">
    <source>
        <dbReference type="PROSITE" id="PS01124"/>
    </source>
</evidence>
<dbReference type="RefSeq" id="WP_285583024.1">
    <property type="nucleotide sequence ID" value="NZ_BSTK01000020.1"/>
</dbReference>
<dbReference type="Gene3D" id="1.10.10.60">
    <property type="entry name" value="Homeodomain-like"/>
    <property type="match status" value="1"/>
</dbReference>
<feature type="domain" description="HTH araC/xylS-type" evidence="4">
    <location>
        <begin position="165"/>
        <end position="266"/>
    </location>
</feature>
<sequence length="270" mass="28898">MRTVTPVTAGDGFRVERVVIRAPTEDWTDPDPPSGYRLTLVRGGVFRARVGGHAFLADPVTAYLGGPADEQSIAHRVGAEDVCTALSLSPSFMTELTGGVPERPTAAVTGRLAVTHRLLLARARRGADPFALAELTADLVGGLFGDRRAHVAEPSTRPATGAARRALADAARELLTLDPVALGLRETARRLGCSPYHLSRVFHRQTGLTLSAYRTRVRVLRALDAIEAGRADLAGLAADLGFADHAHLTRTVREECGHTPRALRRLLVAD</sequence>
<accession>A0A9W6SCN3</accession>
<dbReference type="EMBL" id="BSTK01000020">
    <property type="protein sequence ID" value="GLY91444.1"/>
    <property type="molecule type" value="Genomic_DNA"/>
</dbReference>
<dbReference type="PROSITE" id="PS01124">
    <property type="entry name" value="HTH_ARAC_FAMILY_2"/>
    <property type="match status" value="1"/>
</dbReference>
<keyword evidence="3" id="KW-0804">Transcription</keyword>
<dbReference type="AlphaFoldDB" id="A0A9W6SCN3"/>
<keyword evidence="1" id="KW-0805">Transcription regulation</keyword>
<dbReference type="PANTHER" id="PTHR46796:SF2">
    <property type="entry name" value="TRANSCRIPTIONAL REGULATORY PROTEIN"/>
    <property type="match status" value="1"/>
</dbReference>
<dbReference type="InterPro" id="IPR050204">
    <property type="entry name" value="AraC_XylS_family_regulators"/>
</dbReference>
<dbReference type="Proteomes" id="UP001165074">
    <property type="component" value="Unassembled WGS sequence"/>
</dbReference>
<dbReference type="PROSITE" id="PS00041">
    <property type="entry name" value="HTH_ARAC_FAMILY_1"/>
    <property type="match status" value="1"/>
</dbReference>
<evidence type="ECO:0000256" key="3">
    <source>
        <dbReference type="ARBA" id="ARBA00023163"/>
    </source>
</evidence>
<dbReference type="InterPro" id="IPR009057">
    <property type="entry name" value="Homeodomain-like_sf"/>
</dbReference>
<protein>
    <submittedName>
        <fullName evidence="5">AraC family transcriptional regulator</fullName>
    </submittedName>
</protein>
<dbReference type="SUPFAM" id="SSF46689">
    <property type="entry name" value="Homeodomain-like"/>
    <property type="match status" value="2"/>
</dbReference>
<evidence type="ECO:0000313" key="6">
    <source>
        <dbReference type="Proteomes" id="UP001165074"/>
    </source>
</evidence>
<evidence type="ECO:0000256" key="2">
    <source>
        <dbReference type="ARBA" id="ARBA00023125"/>
    </source>
</evidence>
<keyword evidence="2" id="KW-0238">DNA-binding</keyword>
<name>A0A9W6SCN3_9ACTN</name>
<dbReference type="InterPro" id="IPR018060">
    <property type="entry name" value="HTH_AraC"/>
</dbReference>
<organism evidence="5 6">
    <name type="scientific">Actinoallomurus iriomotensis</name>
    <dbReference type="NCBI Taxonomy" id="478107"/>
    <lineage>
        <taxon>Bacteria</taxon>
        <taxon>Bacillati</taxon>
        <taxon>Actinomycetota</taxon>
        <taxon>Actinomycetes</taxon>
        <taxon>Streptosporangiales</taxon>
        <taxon>Thermomonosporaceae</taxon>
        <taxon>Actinoallomurus</taxon>
    </lineage>
</organism>
<dbReference type="PANTHER" id="PTHR46796">
    <property type="entry name" value="HTH-TYPE TRANSCRIPTIONAL ACTIVATOR RHAS-RELATED"/>
    <property type="match status" value="1"/>
</dbReference>
<comment type="caution">
    <text evidence="5">The sequence shown here is derived from an EMBL/GenBank/DDBJ whole genome shotgun (WGS) entry which is preliminary data.</text>
</comment>
<dbReference type="SMART" id="SM00342">
    <property type="entry name" value="HTH_ARAC"/>
    <property type="match status" value="1"/>
</dbReference>
<proteinExistence type="predicted"/>
<dbReference type="Pfam" id="PF12833">
    <property type="entry name" value="HTH_18"/>
    <property type="match status" value="1"/>
</dbReference>
<evidence type="ECO:0000313" key="5">
    <source>
        <dbReference type="EMBL" id="GLY91444.1"/>
    </source>
</evidence>
<evidence type="ECO:0000256" key="1">
    <source>
        <dbReference type="ARBA" id="ARBA00023015"/>
    </source>
</evidence>
<dbReference type="InterPro" id="IPR018062">
    <property type="entry name" value="HTH_AraC-typ_CS"/>
</dbReference>
<dbReference type="GO" id="GO:0043565">
    <property type="term" value="F:sequence-specific DNA binding"/>
    <property type="evidence" value="ECO:0007669"/>
    <property type="project" value="InterPro"/>
</dbReference>
<dbReference type="GO" id="GO:0003700">
    <property type="term" value="F:DNA-binding transcription factor activity"/>
    <property type="evidence" value="ECO:0007669"/>
    <property type="project" value="InterPro"/>
</dbReference>
<keyword evidence="6" id="KW-1185">Reference proteome</keyword>